<name>A0AAE1V6Y5_9SOLA</name>
<comment type="caution">
    <text evidence="6">The sequence shown here is derived from an EMBL/GenBank/DDBJ whole genome shotgun (WGS) entry which is preliminary data.</text>
</comment>
<sequence length="611" mass="68845">MSVQRCSQLRRYTRNSPEIYFLHNFTSSDSHSKPSNPPNHYRRGHSRYVHFLNSLLPSQPQLVLPNSVSFCRSFFTRDSRIGDSVVENTALLISENVSASVEESIFPVRALMSLLDGCHDLTGFPWCSSSSSCYLLEDIFSVFDPGGTLWFQNLTELPSGVLGPVFPLLIAGLHYVNVQSFMKGLRDLYLLLVLSLVFDSQHDQFRVVNHHLMFRHVLTVPTLQCWWVLDTVSLALVNDGRLGSCSRSGTEARIRRGKWGKGDARLRIGFWNIGTLTRKSIELVKILKKMRINIACVQETKWVGPKAKDVDGISYGSRVSFQKSSVGKMSGFLGLLAKYYKMYLEVLTLPLLFITFNMPQGSLVYWLTNSSMTVVQQLSLNRPDVRKKLGLPQKDPQLAAAHQKELDNPGDIKIDPSKNQRKISVQNLAPRELVNLSIKLLAGGRKDEAMSSLRLALTKDPESVQALLIIGQTLLQDGSLPEATEYLEHAIAKILLKENQMEIEDVDLLILSSQWAGVACIRQGKMEDGLVHLERIATLKEPEDPKSKAHYYDGLVLLSSALMNVGRKNDAINYLQMATAYNESYREFLQQCENEEDDITNDLVTSRRGDY</sequence>
<keyword evidence="3" id="KW-0812">Transmembrane</keyword>
<dbReference type="SUPFAM" id="SSF48452">
    <property type="entry name" value="TPR-like"/>
    <property type="match status" value="1"/>
</dbReference>
<evidence type="ECO:0000256" key="4">
    <source>
        <dbReference type="ARBA" id="ARBA00022989"/>
    </source>
</evidence>
<dbReference type="EMBL" id="JAVYJV010000015">
    <property type="protein sequence ID" value="KAK4352736.1"/>
    <property type="molecule type" value="Genomic_DNA"/>
</dbReference>
<comment type="similarity">
    <text evidence="2">Belongs to the OXA1/ALB3/YidC (TC 2.A.9.2) family.</text>
</comment>
<reference evidence="6" key="1">
    <citation type="submission" date="2023-12" db="EMBL/GenBank/DDBJ databases">
        <title>Genome assembly of Anisodus tanguticus.</title>
        <authorList>
            <person name="Wang Y.-J."/>
        </authorList>
    </citation>
    <scope>NUCLEOTIDE SEQUENCE</scope>
    <source>
        <strain evidence="6">KB-2021</strain>
        <tissue evidence="6">Leaf</tissue>
    </source>
</reference>
<evidence type="ECO:0000256" key="1">
    <source>
        <dbReference type="ARBA" id="ARBA00004141"/>
    </source>
</evidence>
<dbReference type="GO" id="GO:0032977">
    <property type="term" value="F:membrane insertase activity"/>
    <property type="evidence" value="ECO:0007669"/>
    <property type="project" value="InterPro"/>
</dbReference>
<evidence type="ECO:0000313" key="6">
    <source>
        <dbReference type="EMBL" id="KAK4352736.1"/>
    </source>
</evidence>
<evidence type="ECO:0000256" key="5">
    <source>
        <dbReference type="ARBA" id="ARBA00023136"/>
    </source>
</evidence>
<dbReference type="Proteomes" id="UP001291623">
    <property type="component" value="Unassembled WGS sequence"/>
</dbReference>
<dbReference type="InterPro" id="IPR001708">
    <property type="entry name" value="YidC/ALB3/OXA1/COX18"/>
</dbReference>
<dbReference type="AlphaFoldDB" id="A0AAE1V6Y5"/>
<dbReference type="GO" id="GO:0032979">
    <property type="term" value="P:protein insertion into mitochondrial inner membrane from matrix"/>
    <property type="evidence" value="ECO:0007669"/>
    <property type="project" value="TreeGrafter"/>
</dbReference>
<evidence type="ECO:0000256" key="3">
    <source>
        <dbReference type="ARBA" id="ARBA00022692"/>
    </source>
</evidence>
<dbReference type="Gene3D" id="1.25.40.10">
    <property type="entry name" value="Tetratricopeptide repeat domain"/>
    <property type="match status" value="1"/>
</dbReference>
<dbReference type="GO" id="GO:0005743">
    <property type="term" value="C:mitochondrial inner membrane"/>
    <property type="evidence" value="ECO:0007669"/>
    <property type="project" value="TreeGrafter"/>
</dbReference>
<organism evidence="6 7">
    <name type="scientific">Anisodus tanguticus</name>
    <dbReference type="NCBI Taxonomy" id="243964"/>
    <lineage>
        <taxon>Eukaryota</taxon>
        <taxon>Viridiplantae</taxon>
        <taxon>Streptophyta</taxon>
        <taxon>Embryophyta</taxon>
        <taxon>Tracheophyta</taxon>
        <taxon>Spermatophyta</taxon>
        <taxon>Magnoliopsida</taxon>
        <taxon>eudicotyledons</taxon>
        <taxon>Gunneridae</taxon>
        <taxon>Pentapetalae</taxon>
        <taxon>asterids</taxon>
        <taxon>lamiids</taxon>
        <taxon>Solanales</taxon>
        <taxon>Solanaceae</taxon>
        <taxon>Solanoideae</taxon>
        <taxon>Hyoscyameae</taxon>
        <taxon>Anisodus</taxon>
    </lineage>
</organism>
<dbReference type="InterPro" id="IPR011990">
    <property type="entry name" value="TPR-like_helical_dom_sf"/>
</dbReference>
<keyword evidence="4" id="KW-1133">Transmembrane helix</keyword>
<evidence type="ECO:0000313" key="7">
    <source>
        <dbReference type="Proteomes" id="UP001291623"/>
    </source>
</evidence>
<dbReference type="SUPFAM" id="SSF56219">
    <property type="entry name" value="DNase I-like"/>
    <property type="match status" value="1"/>
</dbReference>
<dbReference type="PANTHER" id="PTHR12428:SF65">
    <property type="entry name" value="CYTOCHROME C OXIDASE ASSEMBLY PROTEIN COX18, MITOCHONDRIAL"/>
    <property type="match status" value="1"/>
</dbReference>
<dbReference type="PANTHER" id="PTHR12428">
    <property type="entry name" value="OXA1"/>
    <property type="match status" value="1"/>
</dbReference>
<protein>
    <recommendedName>
        <fullName evidence="8">ALBINO3-like protein 2, chloroplastic</fullName>
    </recommendedName>
</protein>
<evidence type="ECO:0000256" key="2">
    <source>
        <dbReference type="ARBA" id="ARBA00010583"/>
    </source>
</evidence>
<accession>A0AAE1V6Y5</accession>
<keyword evidence="7" id="KW-1185">Reference proteome</keyword>
<gene>
    <name evidence="6" type="ORF">RND71_028254</name>
</gene>
<comment type="subcellular location">
    <subcellularLocation>
        <location evidence="1">Membrane</location>
        <topology evidence="1">Multi-pass membrane protein</topology>
    </subcellularLocation>
</comment>
<dbReference type="InterPro" id="IPR036691">
    <property type="entry name" value="Endo/exonu/phosph_ase_sf"/>
</dbReference>
<keyword evidence="5" id="KW-0472">Membrane</keyword>
<evidence type="ECO:0008006" key="8">
    <source>
        <dbReference type="Google" id="ProtNLM"/>
    </source>
</evidence>
<proteinExistence type="inferred from homology"/>